<sequence>MPLHPQAASLLTLLAARQGPPPAELPLTSAREATAGLRALQAAAEPVAEILDTFVPGAAGLLPVRVYRPKTDDPAPRALLVHFHGGGWATGGLELVDRPLRRLANVTGAVVAGVGYRLAPETRFPGPAEDAYAAVAALHARAAELGADPERVVVAGDSAGGNLAAAVCLMARDRGGPHLAAQLLLYPVTAPAEGSPFGSYEEYADGYLLTRDTMRLFWNHYLADPADAAHPYAAPLHAPDLTGLPPALVITAEYDVLRDEGEAYARRLREAGVPVRAVRYAGAIHGFFWLPGVLDVFDDAADDIRRALHALPGV</sequence>
<comment type="similarity">
    <text evidence="1">Belongs to the 'GDXG' lipolytic enzyme family.</text>
</comment>
<keyword evidence="2 5" id="KW-0378">Hydrolase</keyword>
<dbReference type="PANTHER" id="PTHR48081">
    <property type="entry name" value="AB HYDROLASE SUPERFAMILY PROTEIN C4A8.06C"/>
    <property type="match status" value="1"/>
</dbReference>
<dbReference type="Pfam" id="PF07859">
    <property type="entry name" value="Abhydrolase_3"/>
    <property type="match status" value="1"/>
</dbReference>
<dbReference type="SUPFAM" id="SSF53474">
    <property type="entry name" value="alpha/beta-Hydrolases"/>
    <property type="match status" value="1"/>
</dbReference>
<gene>
    <name evidence="5" type="ORF">ACFQMG_22240</name>
</gene>
<protein>
    <submittedName>
        <fullName evidence="5">Alpha/beta hydrolase</fullName>
    </submittedName>
</protein>
<dbReference type="InterPro" id="IPR029058">
    <property type="entry name" value="AB_hydrolase_fold"/>
</dbReference>
<feature type="active site" evidence="3">
    <location>
        <position position="158"/>
    </location>
</feature>
<evidence type="ECO:0000313" key="5">
    <source>
        <dbReference type="EMBL" id="MFC7182271.1"/>
    </source>
</evidence>
<evidence type="ECO:0000256" key="2">
    <source>
        <dbReference type="ARBA" id="ARBA00022801"/>
    </source>
</evidence>
<dbReference type="PROSITE" id="PS01174">
    <property type="entry name" value="LIPASE_GDXG_SER"/>
    <property type="match status" value="1"/>
</dbReference>
<dbReference type="InterPro" id="IPR013094">
    <property type="entry name" value="AB_hydrolase_3"/>
</dbReference>
<dbReference type="PANTHER" id="PTHR48081:SF8">
    <property type="entry name" value="ALPHA_BETA HYDROLASE FOLD-3 DOMAIN-CONTAINING PROTEIN-RELATED"/>
    <property type="match status" value="1"/>
</dbReference>
<dbReference type="InterPro" id="IPR033140">
    <property type="entry name" value="Lipase_GDXG_put_SER_AS"/>
</dbReference>
<evidence type="ECO:0000256" key="3">
    <source>
        <dbReference type="PROSITE-ProRule" id="PRU10038"/>
    </source>
</evidence>
<dbReference type="RefSeq" id="WP_345708784.1">
    <property type="nucleotide sequence ID" value="NZ_BAABKV010000001.1"/>
</dbReference>
<evidence type="ECO:0000313" key="6">
    <source>
        <dbReference type="Proteomes" id="UP001596435"/>
    </source>
</evidence>
<dbReference type="Gene3D" id="3.40.50.1820">
    <property type="entry name" value="alpha/beta hydrolase"/>
    <property type="match status" value="1"/>
</dbReference>
<comment type="caution">
    <text evidence="5">The sequence shown here is derived from an EMBL/GenBank/DDBJ whole genome shotgun (WGS) entry which is preliminary data.</text>
</comment>
<dbReference type="Proteomes" id="UP001596435">
    <property type="component" value="Unassembled WGS sequence"/>
</dbReference>
<organism evidence="5 6">
    <name type="scientific">Kitasatospora paranensis</name>
    <dbReference type="NCBI Taxonomy" id="258053"/>
    <lineage>
        <taxon>Bacteria</taxon>
        <taxon>Bacillati</taxon>
        <taxon>Actinomycetota</taxon>
        <taxon>Actinomycetes</taxon>
        <taxon>Kitasatosporales</taxon>
        <taxon>Streptomycetaceae</taxon>
        <taxon>Kitasatospora</taxon>
    </lineage>
</organism>
<evidence type="ECO:0000256" key="1">
    <source>
        <dbReference type="ARBA" id="ARBA00010515"/>
    </source>
</evidence>
<dbReference type="InterPro" id="IPR050300">
    <property type="entry name" value="GDXG_lipolytic_enzyme"/>
</dbReference>
<dbReference type="EMBL" id="JBHTAJ010000044">
    <property type="protein sequence ID" value="MFC7182271.1"/>
    <property type="molecule type" value="Genomic_DNA"/>
</dbReference>
<dbReference type="GO" id="GO:0016787">
    <property type="term" value="F:hydrolase activity"/>
    <property type="evidence" value="ECO:0007669"/>
    <property type="project" value="UniProtKB-KW"/>
</dbReference>
<evidence type="ECO:0000259" key="4">
    <source>
        <dbReference type="Pfam" id="PF07859"/>
    </source>
</evidence>
<accession>A0ABW2FYG0</accession>
<reference evidence="6" key="1">
    <citation type="journal article" date="2019" name="Int. J. Syst. Evol. Microbiol.">
        <title>The Global Catalogue of Microorganisms (GCM) 10K type strain sequencing project: providing services to taxonomists for standard genome sequencing and annotation.</title>
        <authorList>
            <consortium name="The Broad Institute Genomics Platform"/>
            <consortium name="The Broad Institute Genome Sequencing Center for Infectious Disease"/>
            <person name="Wu L."/>
            <person name="Ma J."/>
        </authorList>
    </citation>
    <scope>NUCLEOTIDE SEQUENCE [LARGE SCALE GENOMIC DNA]</scope>
    <source>
        <strain evidence="6">CGMCC 1.12859</strain>
    </source>
</reference>
<feature type="domain" description="Alpha/beta hydrolase fold-3" evidence="4">
    <location>
        <begin position="80"/>
        <end position="288"/>
    </location>
</feature>
<name>A0ABW2FYG0_9ACTN</name>
<keyword evidence="6" id="KW-1185">Reference proteome</keyword>
<proteinExistence type="inferred from homology"/>